<evidence type="ECO:0000313" key="3">
    <source>
        <dbReference type="Proteomes" id="UP000179769"/>
    </source>
</evidence>
<dbReference type="SUPFAM" id="SSF54292">
    <property type="entry name" value="2Fe-2S ferredoxin-like"/>
    <property type="match status" value="1"/>
</dbReference>
<dbReference type="EMBL" id="MAXA01000260">
    <property type="protein sequence ID" value="OHV20938.1"/>
    <property type="molecule type" value="Genomic_DNA"/>
</dbReference>
<dbReference type="Pfam" id="PF00111">
    <property type="entry name" value="Fer2"/>
    <property type="match status" value="1"/>
</dbReference>
<dbReference type="Proteomes" id="UP000179769">
    <property type="component" value="Unassembled WGS sequence"/>
</dbReference>
<dbReference type="InterPro" id="IPR012675">
    <property type="entry name" value="Beta-grasp_dom_sf"/>
</dbReference>
<name>A0A1S1PDE7_9ACTN</name>
<dbReference type="AlphaFoldDB" id="A0A1S1PDE7"/>
<feature type="domain" description="2Fe-2S ferredoxin-type" evidence="1">
    <location>
        <begin position="4"/>
        <end position="88"/>
    </location>
</feature>
<organism evidence="2 3">
    <name type="scientific">Parafrankia soli</name>
    <dbReference type="NCBI Taxonomy" id="2599596"/>
    <lineage>
        <taxon>Bacteria</taxon>
        <taxon>Bacillati</taxon>
        <taxon>Actinomycetota</taxon>
        <taxon>Actinomycetes</taxon>
        <taxon>Frankiales</taxon>
        <taxon>Frankiaceae</taxon>
        <taxon>Parafrankia</taxon>
    </lineage>
</organism>
<accession>A0A1S1PDE7</accession>
<dbReference type="GO" id="GO:0051536">
    <property type="term" value="F:iron-sulfur cluster binding"/>
    <property type="evidence" value="ECO:0007669"/>
    <property type="project" value="InterPro"/>
</dbReference>
<dbReference type="Gene3D" id="3.10.20.30">
    <property type="match status" value="1"/>
</dbReference>
<keyword evidence="3" id="KW-1185">Reference proteome</keyword>
<dbReference type="CDD" id="cd00207">
    <property type="entry name" value="fer2"/>
    <property type="match status" value="1"/>
</dbReference>
<evidence type="ECO:0000259" key="1">
    <source>
        <dbReference type="Pfam" id="PF00111"/>
    </source>
</evidence>
<protein>
    <submittedName>
        <fullName evidence="2">Ferredoxin</fullName>
    </submittedName>
</protein>
<gene>
    <name evidence="2" type="ORF">BBK14_27380</name>
</gene>
<comment type="caution">
    <text evidence="2">The sequence shown here is derived from an EMBL/GenBank/DDBJ whole genome shotgun (WGS) entry which is preliminary data.</text>
</comment>
<proteinExistence type="predicted"/>
<sequence length="107" mass="11742">MVRVEPIGADLTPEPGETIIEAAWRLGYHWPTVCHGQATCTVCHFEVLSGAEHLTPADGEETDALENRLPGARRRDLTHLRLACRACATGDVAVRKKGVRRLAEKES</sequence>
<evidence type="ECO:0000313" key="2">
    <source>
        <dbReference type="EMBL" id="OHV20938.1"/>
    </source>
</evidence>
<reference evidence="3" key="1">
    <citation type="submission" date="2016-07" db="EMBL/GenBank/DDBJ databases">
        <title>Frankia sp. NRRL B-16219 Genome sequencing.</title>
        <authorList>
            <person name="Ghodhbane-Gtari F."/>
            <person name="Swanson E."/>
            <person name="Gueddou A."/>
            <person name="Louati M."/>
            <person name="Nouioui I."/>
            <person name="Hezbri K."/>
            <person name="Abebe-Akele F."/>
            <person name="Simpson S."/>
            <person name="Morris K."/>
            <person name="Thomas K."/>
            <person name="Gtari M."/>
            <person name="Tisa L.S."/>
        </authorList>
    </citation>
    <scope>NUCLEOTIDE SEQUENCE [LARGE SCALE GENOMIC DNA]</scope>
    <source>
        <strain evidence="3">NRRL B-16219</strain>
    </source>
</reference>
<dbReference type="InterPro" id="IPR036010">
    <property type="entry name" value="2Fe-2S_ferredoxin-like_sf"/>
</dbReference>
<dbReference type="InterPro" id="IPR001041">
    <property type="entry name" value="2Fe-2S_ferredoxin-type"/>
</dbReference>